<protein>
    <submittedName>
        <fullName evidence="2">Peptidase T</fullName>
    </submittedName>
</protein>
<proteinExistence type="predicted"/>
<evidence type="ECO:0000313" key="2">
    <source>
        <dbReference type="EMBL" id="OQB40520.1"/>
    </source>
</evidence>
<dbReference type="InterPro" id="IPR002933">
    <property type="entry name" value="Peptidase_M20"/>
</dbReference>
<reference evidence="2" key="1">
    <citation type="submission" date="2017-02" db="EMBL/GenBank/DDBJ databases">
        <title>Delving into the versatile metabolic prowess of the omnipresent phylum Bacteroidetes.</title>
        <authorList>
            <person name="Nobu M.K."/>
            <person name="Mei R."/>
            <person name="Narihiro T."/>
            <person name="Kuroda K."/>
            <person name="Liu W.-T."/>
        </authorList>
    </citation>
    <scope>NUCLEOTIDE SEQUENCE</scope>
    <source>
        <strain evidence="2">ADurb.Bin160</strain>
    </source>
</reference>
<dbReference type="PANTHER" id="PTHR42994:SF2">
    <property type="entry name" value="PEPTIDASE"/>
    <property type="match status" value="1"/>
</dbReference>
<dbReference type="EMBL" id="MWDB01000041">
    <property type="protein sequence ID" value="OQB40520.1"/>
    <property type="molecule type" value="Genomic_DNA"/>
</dbReference>
<accession>A0A1V5ZJY6</accession>
<dbReference type="Proteomes" id="UP000485621">
    <property type="component" value="Unassembled WGS sequence"/>
</dbReference>
<evidence type="ECO:0000256" key="1">
    <source>
        <dbReference type="ARBA" id="ARBA00001947"/>
    </source>
</evidence>
<dbReference type="SUPFAM" id="SSF53187">
    <property type="entry name" value="Zn-dependent exopeptidases"/>
    <property type="match status" value="1"/>
</dbReference>
<gene>
    <name evidence="2" type="ORF">BWY04_01320</name>
</gene>
<name>A0A1V5ZJY6_9BACT</name>
<dbReference type="GO" id="GO:0016787">
    <property type="term" value="F:hydrolase activity"/>
    <property type="evidence" value="ECO:0007669"/>
    <property type="project" value="InterPro"/>
</dbReference>
<organism evidence="2">
    <name type="scientific">candidate division CPR1 bacterium ADurb.Bin160</name>
    <dbReference type="NCBI Taxonomy" id="1852826"/>
    <lineage>
        <taxon>Bacteria</taxon>
        <taxon>candidate division CPR1</taxon>
    </lineage>
</organism>
<dbReference type="Pfam" id="PF01546">
    <property type="entry name" value="Peptidase_M20"/>
    <property type="match status" value="1"/>
</dbReference>
<sequence length="320" mass="36501">MFSKKEEEILIELFSLYAPSRNDVKVINFITDFLKKNEIPFIKDENGNIFSLNNYNMPILSAHMDSVGDSDCGFLNDFINIFDYRGDRIIKGMGNIGGDDKCGIFIILMELLKNKSLNFIFSIDEEIGCVGIKQVIPANDISEFPYALVLDRRGSGDIICANNNYGTKEFEEALHEIGKDFNYSPATGACSDANIIRDYISCANLSVAYHNPHSKNEFVSLTQLHNAIMYVDAIIENLKDQKFDKPTVTVQSYKNKTSNYNYQDDDWINRYNNGKKFDYTNKFWCPVCRSFQPNTSKRTRKNNKLDGICQTCLDAINGEK</sequence>
<dbReference type="AlphaFoldDB" id="A0A1V5ZJY6"/>
<comment type="cofactor">
    <cofactor evidence="1">
        <name>Zn(2+)</name>
        <dbReference type="ChEBI" id="CHEBI:29105"/>
    </cofactor>
</comment>
<dbReference type="Gene3D" id="3.40.630.10">
    <property type="entry name" value="Zn peptidases"/>
    <property type="match status" value="1"/>
</dbReference>
<dbReference type="PANTHER" id="PTHR42994">
    <property type="entry name" value="PEPTIDASE T"/>
    <property type="match status" value="1"/>
</dbReference>
<comment type="caution">
    <text evidence="2">The sequence shown here is derived from an EMBL/GenBank/DDBJ whole genome shotgun (WGS) entry which is preliminary data.</text>
</comment>